<gene>
    <name evidence="1" type="ORF">H5V44_00060</name>
</gene>
<comment type="caution">
    <text evidence="1">The sequence shown here is derived from an EMBL/GenBank/DDBJ whole genome shotgun (WGS) entry which is preliminary data.</text>
</comment>
<dbReference type="Proteomes" id="UP000546257">
    <property type="component" value="Unassembled WGS sequence"/>
</dbReference>
<dbReference type="InterPro" id="IPR017850">
    <property type="entry name" value="Alkaline_phosphatase_core_sf"/>
</dbReference>
<protein>
    <recommendedName>
        <fullName evidence="3">Sulfatase N-terminal domain-containing protein</fullName>
    </recommendedName>
</protein>
<name>A0A7J9SCS4_9EURY</name>
<evidence type="ECO:0000313" key="2">
    <source>
        <dbReference type="Proteomes" id="UP000546257"/>
    </source>
</evidence>
<reference evidence="1 2" key="1">
    <citation type="submission" date="2020-08" db="EMBL/GenBank/DDBJ databases">
        <authorList>
            <person name="Seo M.-J."/>
        </authorList>
    </citation>
    <scope>NUCLEOTIDE SEQUENCE [LARGE SCALE GENOMIC DNA]</scope>
    <source>
        <strain evidence="1 2">MBLA0160</strain>
    </source>
</reference>
<keyword evidence="2" id="KW-1185">Reference proteome</keyword>
<dbReference type="EMBL" id="JACKXD010000001">
    <property type="protein sequence ID" value="MBB6644715.1"/>
    <property type="molecule type" value="Genomic_DNA"/>
</dbReference>
<dbReference type="Gene3D" id="3.40.720.10">
    <property type="entry name" value="Alkaline Phosphatase, subunit A"/>
    <property type="match status" value="1"/>
</dbReference>
<evidence type="ECO:0008006" key="3">
    <source>
        <dbReference type="Google" id="ProtNLM"/>
    </source>
</evidence>
<dbReference type="RefSeq" id="WP_185191105.1">
    <property type="nucleotide sequence ID" value="NZ_JACKXD010000001.1"/>
</dbReference>
<proteinExistence type="predicted"/>
<dbReference type="AlphaFoldDB" id="A0A7J9SCS4"/>
<accession>A0A7J9SCS4</accession>
<organism evidence="1 2">
    <name type="scientific">Halobellus ruber</name>
    <dbReference type="NCBI Taxonomy" id="2761102"/>
    <lineage>
        <taxon>Archaea</taxon>
        <taxon>Methanobacteriati</taxon>
        <taxon>Methanobacteriota</taxon>
        <taxon>Stenosarchaea group</taxon>
        <taxon>Halobacteria</taxon>
        <taxon>Halobacteriales</taxon>
        <taxon>Haloferacaceae</taxon>
        <taxon>Halobellus</taxon>
    </lineage>
</organism>
<evidence type="ECO:0000313" key="1">
    <source>
        <dbReference type="EMBL" id="MBB6644715.1"/>
    </source>
</evidence>
<sequence>MSADLFSRARDAYNDGGIRELSVRAKWWMQEELVKALQPTNDGIYVMEEDWDNLVIIDACPLHIFEDCWDGAADVQTRTSRGETTARFFRENFEGETHYDTIVVSGNAATGDVVDDLEFFKFVGLWGEENFPDFDRQYRDIVPPEVVLDKTLELHAEYPNKRIISHFLQPHPPFVVKGDEKLDPGSKYRDFTAARRDEVSSETIREIYRDNTRYVLKYVHDLTSELDGKSVVTTDHGTMLGEGVPLYYQFLHPRWSVFHRNRFKYAHFTHLRLPKLVEVPWVELDYEGRRDIEAAENPAGIEMNREIIEDQLEALGYQA</sequence>